<gene>
    <name evidence="1" type="ORF">E5329_02700</name>
</gene>
<name>A0AC61S028_9FIRM</name>
<protein>
    <submittedName>
        <fullName evidence="1">FHA domain-containing protein</fullName>
    </submittedName>
</protein>
<comment type="caution">
    <text evidence="1">The sequence shown here is derived from an EMBL/GenBank/DDBJ whole genome shotgun (WGS) entry which is preliminary data.</text>
</comment>
<dbReference type="EMBL" id="SRYA01000004">
    <property type="protein sequence ID" value="TGY97782.1"/>
    <property type="molecule type" value="Genomic_DNA"/>
</dbReference>
<organism evidence="1 2">
    <name type="scientific">Petralouisia muris</name>
    <dbReference type="NCBI Taxonomy" id="3032872"/>
    <lineage>
        <taxon>Bacteria</taxon>
        <taxon>Bacillati</taxon>
        <taxon>Bacillota</taxon>
        <taxon>Clostridia</taxon>
        <taxon>Lachnospirales</taxon>
        <taxon>Lachnospiraceae</taxon>
        <taxon>Petralouisia</taxon>
    </lineage>
</organism>
<reference evidence="1" key="1">
    <citation type="submission" date="2019-04" db="EMBL/GenBank/DDBJ databases">
        <title>Microbes associate with the intestines of laboratory mice.</title>
        <authorList>
            <person name="Navarre W."/>
            <person name="Wong E."/>
            <person name="Huang K."/>
            <person name="Tropini C."/>
            <person name="Ng K."/>
            <person name="Yu B."/>
        </authorList>
    </citation>
    <scope>NUCLEOTIDE SEQUENCE</scope>
    <source>
        <strain evidence="1">NM01_1-7b</strain>
    </source>
</reference>
<accession>A0AC61S028</accession>
<evidence type="ECO:0000313" key="1">
    <source>
        <dbReference type="EMBL" id="TGY97782.1"/>
    </source>
</evidence>
<proteinExistence type="predicted"/>
<sequence length="233" mass="26013">MNLKRCENGHFYDGDKFQMCPHCAALGGGEQQATMPYAETDSSYNTAMTEPVTVPMYAPQEPQAAGAFPVQPQMAEQPSGNLSLQDAVSRAITVPGGMEQDEEKTVSLYQYQNHTDPVAGWLVCIEGTDFGSSFTVKSGRNFIGRASHMDVALRGDNSISREKHAIILYEPKRREFIAQAGESRELFYLNDEVVLNPVRLKQYDILTIGNTRLMFFPCCGENFSWDDFKKDGE</sequence>
<evidence type="ECO:0000313" key="2">
    <source>
        <dbReference type="Proteomes" id="UP000304953"/>
    </source>
</evidence>
<keyword evidence="2" id="KW-1185">Reference proteome</keyword>
<dbReference type="Proteomes" id="UP000304953">
    <property type="component" value="Unassembled WGS sequence"/>
</dbReference>